<accession>A0A9D0YXD7</accession>
<evidence type="ECO:0000256" key="8">
    <source>
        <dbReference type="RuleBase" id="RU363032"/>
    </source>
</evidence>
<evidence type="ECO:0000256" key="1">
    <source>
        <dbReference type="ARBA" id="ARBA00004651"/>
    </source>
</evidence>
<dbReference type="CDD" id="cd06261">
    <property type="entry name" value="TM_PBP2"/>
    <property type="match status" value="1"/>
</dbReference>
<keyword evidence="6 8" id="KW-1133">Transmembrane helix</keyword>
<comment type="caution">
    <text evidence="10">The sequence shown here is derived from an EMBL/GenBank/DDBJ whole genome shotgun (WGS) entry which is preliminary data.</text>
</comment>
<dbReference type="InterPro" id="IPR000515">
    <property type="entry name" value="MetI-like"/>
</dbReference>
<dbReference type="GO" id="GO:0048473">
    <property type="term" value="P:D-methionine transmembrane transport"/>
    <property type="evidence" value="ECO:0007669"/>
    <property type="project" value="TreeGrafter"/>
</dbReference>
<dbReference type="Proteomes" id="UP000886819">
    <property type="component" value="Unassembled WGS sequence"/>
</dbReference>
<dbReference type="PROSITE" id="PS50928">
    <property type="entry name" value="ABC_TM1"/>
    <property type="match status" value="1"/>
</dbReference>
<keyword evidence="4" id="KW-1003">Cell membrane</keyword>
<dbReference type="Pfam" id="PF00528">
    <property type="entry name" value="BPD_transp_1"/>
    <property type="match status" value="1"/>
</dbReference>
<dbReference type="AlphaFoldDB" id="A0A9D0YXD7"/>
<dbReference type="PANTHER" id="PTHR30450:SF1">
    <property type="entry name" value="D-METHIONINE TRANSPORT SYSTEM PERMEASE PROTEIN METI-RELATED"/>
    <property type="match status" value="1"/>
</dbReference>
<evidence type="ECO:0000256" key="5">
    <source>
        <dbReference type="ARBA" id="ARBA00022692"/>
    </source>
</evidence>
<feature type="transmembrane region" description="Helical" evidence="8">
    <location>
        <begin position="12"/>
        <end position="35"/>
    </location>
</feature>
<evidence type="ECO:0000313" key="10">
    <source>
        <dbReference type="EMBL" id="HIQ62610.1"/>
    </source>
</evidence>
<comment type="similarity">
    <text evidence="2">Belongs to the binding-protein-dependent transport system permease family. CysTW subfamily.</text>
</comment>
<comment type="subcellular location">
    <subcellularLocation>
        <location evidence="1 8">Cell membrane</location>
        <topology evidence="1 8">Multi-pass membrane protein</topology>
    </subcellularLocation>
</comment>
<feature type="transmembrane region" description="Helical" evidence="8">
    <location>
        <begin position="153"/>
        <end position="178"/>
    </location>
</feature>
<proteinExistence type="inferred from homology"/>
<evidence type="ECO:0000313" key="11">
    <source>
        <dbReference type="Proteomes" id="UP000886819"/>
    </source>
</evidence>
<dbReference type="InterPro" id="IPR035906">
    <property type="entry name" value="MetI-like_sf"/>
</dbReference>
<sequence>MLAEIGKGIYETLYMTVLSTGIAYMIGLPLGVLLLITRKGNIRPCPWLNTCLGTAINILRSVPFLILMIFVIPLTRLVMGRSYGSFATILPLTIAAFPFVSRMVESALSEVDGGVVEAARSMGSTTMQVIVKVLLPEAVPSLLSGAAITTTNILGYSAMAGAIGGGGLGALAINYGYYRYNTEVMFVCIVILVIMVQGIQYIGTKGSILCDHRIR</sequence>
<evidence type="ECO:0000256" key="2">
    <source>
        <dbReference type="ARBA" id="ARBA00007069"/>
    </source>
</evidence>
<keyword evidence="3 8" id="KW-0813">Transport</keyword>
<dbReference type="Gene3D" id="1.10.3720.10">
    <property type="entry name" value="MetI-like"/>
    <property type="match status" value="1"/>
</dbReference>
<keyword evidence="5 8" id="KW-0812">Transmembrane</keyword>
<reference evidence="10" key="1">
    <citation type="submission" date="2020-10" db="EMBL/GenBank/DDBJ databases">
        <authorList>
            <person name="Gilroy R."/>
        </authorList>
    </citation>
    <scope>NUCLEOTIDE SEQUENCE</scope>
    <source>
        <strain evidence="10">ChiHile30-977</strain>
    </source>
</reference>
<dbReference type="FunFam" id="1.10.3720.10:FF:000002">
    <property type="entry name" value="D-methionine ABC transporter permease MetI"/>
    <property type="match status" value="1"/>
</dbReference>
<name>A0A9D0YXD7_9FIRM</name>
<evidence type="ECO:0000256" key="7">
    <source>
        <dbReference type="ARBA" id="ARBA00023136"/>
    </source>
</evidence>
<keyword evidence="7 8" id="KW-0472">Membrane</keyword>
<evidence type="ECO:0000256" key="4">
    <source>
        <dbReference type="ARBA" id="ARBA00022475"/>
    </source>
</evidence>
<dbReference type="NCBIfam" id="NF008049">
    <property type="entry name" value="PRK10782.1"/>
    <property type="match status" value="1"/>
</dbReference>
<feature type="transmembrane region" description="Helical" evidence="8">
    <location>
        <begin position="184"/>
        <end position="203"/>
    </location>
</feature>
<feature type="transmembrane region" description="Helical" evidence="8">
    <location>
        <begin position="47"/>
        <end position="71"/>
    </location>
</feature>
<dbReference type="InterPro" id="IPR051322">
    <property type="entry name" value="AA_ABC_Transporter_Permease"/>
</dbReference>
<dbReference type="SUPFAM" id="SSF161098">
    <property type="entry name" value="MetI-like"/>
    <property type="match status" value="1"/>
</dbReference>
<evidence type="ECO:0000256" key="6">
    <source>
        <dbReference type="ARBA" id="ARBA00022989"/>
    </source>
</evidence>
<dbReference type="EMBL" id="DVFI01000046">
    <property type="protein sequence ID" value="HIQ62610.1"/>
    <property type="molecule type" value="Genomic_DNA"/>
</dbReference>
<evidence type="ECO:0000256" key="3">
    <source>
        <dbReference type="ARBA" id="ARBA00022448"/>
    </source>
</evidence>
<evidence type="ECO:0000259" key="9">
    <source>
        <dbReference type="PROSITE" id="PS50928"/>
    </source>
</evidence>
<feature type="domain" description="ABC transmembrane type-1" evidence="9">
    <location>
        <begin position="9"/>
        <end position="203"/>
    </location>
</feature>
<organism evidence="10 11">
    <name type="scientific">Candidatus Avichristensenella intestinipullorum</name>
    <dbReference type="NCBI Taxonomy" id="2840693"/>
    <lineage>
        <taxon>Bacteria</taxon>
        <taxon>Bacillati</taxon>
        <taxon>Bacillota</taxon>
        <taxon>Clostridia</taxon>
        <taxon>Candidatus Avichristensenella</taxon>
    </lineage>
</organism>
<gene>
    <name evidence="10" type="ORF">IAA66_03365</name>
</gene>
<reference evidence="10" key="2">
    <citation type="journal article" date="2021" name="PeerJ">
        <title>Extensive microbial diversity within the chicken gut microbiome revealed by metagenomics and culture.</title>
        <authorList>
            <person name="Gilroy R."/>
            <person name="Ravi A."/>
            <person name="Getino M."/>
            <person name="Pursley I."/>
            <person name="Horton D.L."/>
            <person name="Alikhan N.F."/>
            <person name="Baker D."/>
            <person name="Gharbi K."/>
            <person name="Hall N."/>
            <person name="Watson M."/>
            <person name="Adriaenssens E.M."/>
            <person name="Foster-Nyarko E."/>
            <person name="Jarju S."/>
            <person name="Secka A."/>
            <person name="Antonio M."/>
            <person name="Oren A."/>
            <person name="Chaudhuri R.R."/>
            <person name="La Ragione R."/>
            <person name="Hildebrand F."/>
            <person name="Pallen M.J."/>
        </authorList>
    </citation>
    <scope>NUCLEOTIDE SEQUENCE</scope>
    <source>
        <strain evidence="10">ChiHile30-977</strain>
    </source>
</reference>
<protein>
    <submittedName>
        <fullName evidence="10">ABC transporter permease</fullName>
    </submittedName>
</protein>
<dbReference type="GO" id="GO:0005886">
    <property type="term" value="C:plasma membrane"/>
    <property type="evidence" value="ECO:0007669"/>
    <property type="project" value="UniProtKB-SubCell"/>
</dbReference>
<dbReference type="PANTHER" id="PTHR30450">
    <property type="entry name" value="ABC TRANSPORTER PERMEASE"/>
    <property type="match status" value="1"/>
</dbReference>